<reference evidence="2" key="3">
    <citation type="journal article" date="2018" name="Mol. Plant Microbe Interact.">
        <title>Genome sequence resources for the wheat stripe rust pathogen (Puccinia striiformis f. sp. tritici) and the barley stripe rust pathogen (Puccinia striiformis f. sp. hordei).</title>
        <authorList>
            <person name="Xia C."/>
            <person name="Wang M."/>
            <person name="Yin C."/>
            <person name="Cornejo O.E."/>
            <person name="Hulbert S.H."/>
            <person name="Chen X."/>
        </authorList>
    </citation>
    <scope>NUCLEOTIDE SEQUENCE [LARGE SCALE GENOMIC DNA]</scope>
    <source>
        <strain evidence="2">93TX-2</strain>
    </source>
</reference>
<sequence length="143" mass="15989">SPDLPSLPTALDIETCVKKGRCPMIRADSSQKPRSLYYEIHGDLQASQKVVMTMHFTCSAWASQVSFSVGKRTMLCLSLTTERVELLELDYFPIAIWTRSLSSHINLYQKKPSSSQCWGLSEHTGPQIWPRTPHPPELAGLGS</sequence>
<evidence type="ECO:0000313" key="1">
    <source>
        <dbReference type="EMBL" id="POW09279.1"/>
    </source>
</evidence>
<feature type="non-terminal residue" evidence="1">
    <location>
        <position position="1"/>
    </location>
</feature>
<proteinExistence type="predicted"/>
<reference evidence="1 2" key="1">
    <citation type="submission" date="2017-12" db="EMBL/GenBank/DDBJ databases">
        <title>Gene loss provides genomic basis for host adaptation in cereal stripe rust fungi.</title>
        <authorList>
            <person name="Xia C."/>
        </authorList>
    </citation>
    <scope>NUCLEOTIDE SEQUENCE [LARGE SCALE GENOMIC DNA]</scope>
    <source>
        <strain evidence="1 2">93TX-2</strain>
    </source>
</reference>
<comment type="caution">
    <text evidence="1">The sequence shown here is derived from an EMBL/GenBank/DDBJ whole genome shotgun (WGS) entry which is preliminary data.</text>
</comment>
<gene>
    <name evidence="1" type="ORF">PSHT_09181</name>
</gene>
<evidence type="ECO:0000313" key="2">
    <source>
        <dbReference type="Proteomes" id="UP000238274"/>
    </source>
</evidence>
<organism evidence="1 2">
    <name type="scientific">Puccinia striiformis</name>
    <dbReference type="NCBI Taxonomy" id="27350"/>
    <lineage>
        <taxon>Eukaryota</taxon>
        <taxon>Fungi</taxon>
        <taxon>Dikarya</taxon>
        <taxon>Basidiomycota</taxon>
        <taxon>Pucciniomycotina</taxon>
        <taxon>Pucciniomycetes</taxon>
        <taxon>Pucciniales</taxon>
        <taxon>Pucciniaceae</taxon>
        <taxon>Puccinia</taxon>
    </lineage>
</organism>
<protein>
    <submittedName>
        <fullName evidence="1">Uncharacterized protein</fullName>
    </submittedName>
</protein>
<reference evidence="2" key="2">
    <citation type="journal article" date="2018" name="BMC Genomics">
        <title>Genomic insights into host adaptation between the wheat stripe rust pathogen (Puccinia striiformis f. sp. tritici) and the barley stripe rust pathogen (Puccinia striiformis f. sp. hordei).</title>
        <authorList>
            <person name="Xia C."/>
            <person name="Wang M."/>
            <person name="Yin C."/>
            <person name="Cornejo O.E."/>
            <person name="Hulbert S.H."/>
            <person name="Chen X."/>
        </authorList>
    </citation>
    <scope>NUCLEOTIDE SEQUENCE [LARGE SCALE GENOMIC DNA]</scope>
    <source>
        <strain evidence="2">93TX-2</strain>
    </source>
</reference>
<dbReference type="Proteomes" id="UP000238274">
    <property type="component" value="Unassembled WGS sequence"/>
</dbReference>
<dbReference type="AlphaFoldDB" id="A0A2S4VIH3"/>
<keyword evidence="2" id="KW-1185">Reference proteome</keyword>
<name>A0A2S4VIH3_9BASI</name>
<dbReference type="OrthoDB" id="2516107at2759"/>
<dbReference type="VEuPathDB" id="FungiDB:PSHT_09181"/>
<accession>A0A2S4VIH3</accession>
<dbReference type="EMBL" id="PKSM01000129">
    <property type="protein sequence ID" value="POW09279.1"/>
    <property type="molecule type" value="Genomic_DNA"/>
</dbReference>
<dbReference type="VEuPathDB" id="FungiDB:PSTT_10755"/>